<dbReference type="OrthoDB" id="8239203at2"/>
<comment type="caution">
    <text evidence="1">The sequence shown here is derived from an EMBL/GenBank/DDBJ whole genome shotgun (WGS) entry which is preliminary data.</text>
</comment>
<name>A0A0F5LBB1_9HYPH</name>
<dbReference type="Proteomes" id="UP000033514">
    <property type="component" value="Unassembled WGS sequence"/>
</dbReference>
<sequence length="69" mass="7910">MRLDATIVLGDGLLRVPALLRNASAFGAKVELLEPWPTPDRFYVLFGHRLELCRLVWREENLLGLAYED</sequence>
<evidence type="ECO:0008006" key="3">
    <source>
        <dbReference type="Google" id="ProtNLM"/>
    </source>
</evidence>
<dbReference type="RefSeq" id="WP_152662556.1">
    <property type="nucleotide sequence ID" value="NZ_LAJG01000021.1"/>
</dbReference>
<dbReference type="EMBL" id="LAJG01000021">
    <property type="protein sequence ID" value="KKB78907.1"/>
    <property type="molecule type" value="Genomic_DNA"/>
</dbReference>
<evidence type="ECO:0000313" key="1">
    <source>
        <dbReference type="EMBL" id="KKB78907.1"/>
    </source>
</evidence>
<gene>
    <name evidence="1" type="ORF">VW35_10540</name>
</gene>
<keyword evidence="2" id="KW-1185">Reference proteome</keyword>
<proteinExistence type="predicted"/>
<accession>A0A0F5LBB1</accession>
<dbReference type="PATRIC" id="fig|361041.3.peg.1468"/>
<evidence type="ECO:0000313" key="2">
    <source>
        <dbReference type="Proteomes" id="UP000033514"/>
    </source>
</evidence>
<dbReference type="SUPFAM" id="SSF141371">
    <property type="entry name" value="PilZ domain-like"/>
    <property type="match status" value="1"/>
</dbReference>
<dbReference type="AlphaFoldDB" id="A0A0F5LBB1"/>
<protein>
    <recommendedName>
        <fullName evidence="3">PilZ domain-containing protein</fullName>
    </recommendedName>
</protein>
<reference evidence="1 2" key="1">
    <citation type="submission" date="2015-03" db="EMBL/GenBank/DDBJ databases">
        <authorList>
            <person name="Hassan Y.I."/>
            <person name="Lepp D."/>
            <person name="Zhou T."/>
        </authorList>
    </citation>
    <scope>NUCLEOTIDE SEQUENCE [LARGE SCALE GENOMIC DNA]</scope>
    <source>
        <strain evidence="1 2">GH2-10</strain>
    </source>
</reference>
<organism evidence="1 2">
    <name type="scientific">Devosia soli</name>
    <dbReference type="NCBI Taxonomy" id="361041"/>
    <lineage>
        <taxon>Bacteria</taxon>
        <taxon>Pseudomonadati</taxon>
        <taxon>Pseudomonadota</taxon>
        <taxon>Alphaproteobacteria</taxon>
        <taxon>Hyphomicrobiales</taxon>
        <taxon>Devosiaceae</taxon>
        <taxon>Devosia</taxon>
    </lineage>
</organism>